<sequence length="91" mass="10871">MLKTSLNASNKPRLRWACRRGMLELDVILGPFVEHEYDGLNEAEQQIFERLLESDDPDLFAWLMRHQQAQVPEFQAMVEFILERNQIRNQR</sequence>
<dbReference type="Proteomes" id="UP000243937">
    <property type="component" value="Chromosome"/>
</dbReference>
<evidence type="ECO:0000313" key="6">
    <source>
        <dbReference type="EMBL" id="ART82938.1"/>
    </source>
</evidence>
<dbReference type="GO" id="GO:0005737">
    <property type="term" value="C:cytoplasm"/>
    <property type="evidence" value="ECO:0007669"/>
    <property type="project" value="UniProtKB-SubCell"/>
</dbReference>
<dbReference type="InterPro" id="IPR050531">
    <property type="entry name" value="SdhE_FAD_assembly_factor"/>
</dbReference>
<accession>A0A1Y0D5W4</accession>
<dbReference type="PANTHER" id="PTHR39585:SF1">
    <property type="entry name" value="FAD ASSEMBLY FACTOR SDHE"/>
    <property type="match status" value="1"/>
</dbReference>
<dbReference type="EMBL" id="CP021377">
    <property type="protein sequence ID" value="ART82938.1"/>
    <property type="molecule type" value="Genomic_DNA"/>
</dbReference>
<protein>
    <recommendedName>
        <fullName evidence="3">FAD assembly factor SdhE</fullName>
    </recommendedName>
</protein>
<comment type="subcellular location">
    <subcellularLocation>
        <location evidence="1">Cytoplasm</location>
    </subcellularLocation>
</comment>
<dbReference type="Pfam" id="PF03937">
    <property type="entry name" value="Sdh5"/>
    <property type="match status" value="1"/>
</dbReference>
<dbReference type="Gene3D" id="1.10.150.250">
    <property type="entry name" value="Flavinator of succinate dehydrogenase"/>
    <property type="match status" value="1"/>
</dbReference>
<organism evidence="6 7">
    <name type="scientific">Oceanisphaera profunda</name>
    <dbReference type="NCBI Taxonomy" id="1416627"/>
    <lineage>
        <taxon>Bacteria</taxon>
        <taxon>Pseudomonadati</taxon>
        <taxon>Pseudomonadota</taxon>
        <taxon>Gammaproteobacteria</taxon>
        <taxon>Aeromonadales</taxon>
        <taxon>Aeromonadaceae</taxon>
        <taxon>Oceanisphaera</taxon>
    </lineage>
</organism>
<dbReference type="OrthoDB" id="9180899at2"/>
<gene>
    <name evidence="6" type="ORF">CBP31_10135</name>
</gene>
<dbReference type="InterPro" id="IPR036714">
    <property type="entry name" value="SDH_sf"/>
</dbReference>
<name>A0A1Y0D5W4_9GAMM</name>
<dbReference type="InterPro" id="IPR005631">
    <property type="entry name" value="SDH"/>
</dbReference>
<reference evidence="6 7" key="1">
    <citation type="journal article" date="2014" name="Int. J. Syst. Evol. Microbiol.">
        <title>Oceanisphaera profunda sp. nov., a marine bacterium isolated from deep-sea sediment, and emended description of the genus Oceanisphaera.</title>
        <authorList>
            <person name="Xu Z."/>
            <person name="Zhang X.Y."/>
            <person name="Su H.N."/>
            <person name="Yu Z.C."/>
            <person name="Liu C."/>
            <person name="Li H."/>
            <person name="Chen X.L."/>
            <person name="Song X.Y."/>
            <person name="Xie B.B."/>
            <person name="Qin Q.L."/>
            <person name="Zhou B.C."/>
            <person name="Shi M."/>
            <person name="Huang Y."/>
            <person name="Zhang Y.Z."/>
        </authorList>
    </citation>
    <scope>NUCLEOTIDE SEQUENCE [LARGE SCALE GENOMIC DNA]</scope>
    <source>
        <strain evidence="6 7">SM1222</strain>
    </source>
</reference>
<evidence type="ECO:0000256" key="3">
    <source>
        <dbReference type="ARBA" id="ARBA00019418"/>
    </source>
</evidence>
<evidence type="ECO:0000256" key="5">
    <source>
        <dbReference type="ARBA" id="ARBA00023186"/>
    </source>
</evidence>
<dbReference type="SUPFAM" id="SSF109910">
    <property type="entry name" value="YgfY-like"/>
    <property type="match status" value="1"/>
</dbReference>
<evidence type="ECO:0000256" key="2">
    <source>
        <dbReference type="ARBA" id="ARBA00008571"/>
    </source>
</evidence>
<keyword evidence="7" id="KW-1185">Reference proteome</keyword>
<dbReference type="AlphaFoldDB" id="A0A1Y0D5W4"/>
<evidence type="ECO:0000256" key="1">
    <source>
        <dbReference type="ARBA" id="ARBA00004496"/>
    </source>
</evidence>
<dbReference type="KEGG" id="opf:CBP31_10135"/>
<dbReference type="GO" id="GO:0006105">
    <property type="term" value="P:succinate metabolic process"/>
    <property type="evidence" value="ECO:0007669"/>
    <property type="project" value="TreeGrafter"/>
</dbReference>
<evidence type="ECO:0000256" key="4">
    <source>
        <dbReference type="ARBA" id="ARBA00022490"/>
    </source>
</evidence>
<keyword evidence="5" id="KW-0143">Chaperone</keyword>
<keyword evidence="4" id="KW-0963">Cytoplasm</keyword>
<comment type="similarity">
    <text evidence="2">Belongs to the SdhE FAD assembly factor family.</text>
</comment>
<proteinExistence type="inferred from homology"/>
<dbReference type="RefSeq" id="WP_087036926.1">
    <property type="nucleotide sequence ID" value="NZ_CP021377.1"/>
</dbReference>
<evidence type="ECO:0000313" key="7">
    <source>
        <dbReference type="Proteomes" id="UP000243937"/>
    </source>
</evidence>
<dbReference type="PANTHER" id="PTHR39585">
    <property type="entry name" value="FAD ASSEMBLY FACTOR SDHE"/>
    <property type="match status" value="1"/>
</dbReference>